<reference evidence="2" key="1">
    <citation type="journal article" date="2009" name="Genome Res.">
        <title>Comparative genomic analyses of the human fungal pathogens Coccidioides and their relatives.</title>
        <authorList>
            <person name="Sharpton T.J."/>
            <person name="Stajich J.E."/>
            <person name="Rounsley S.D."/>
            <person name="Gardner M.J."/>
            <person name="Wortman J.R."/>
            <person name="Jordar V.S."/>
            <person name="Maiti R."/>
            <person name="Kodira C.D."/>
            <person name="Neafsey D.E."/>
            <person name="Zeng Q."/>
            <person name="Hung C.-Y."/>
            <person name="McMahan C."/>
            <person name="Muszewska A."/>
            <person name="Grynberg M."/>
            <person name="Mandel M.A."/>
            <person name="Kellner E.M."/>
            <person name="Barker B.M."/>
            <person name="Galgiani J.N."/>
            <person name="Orbach M.J."/>
            <person name="Kirkland T.N."/>
            <person name="Cole G.T."/>
            <person name="Henn M.R."/>
            <person name="Birren B.W."/>
            <person name="Taylor J.W."/>
        </authorList>
    </citation>
    <scope>NUCLEOTIDE SEQUENCE [LARGE SCALE GENOMIC DNA]</scope>
    <source>
        <strain evidence="2">UAMH 1704</strain>
    </source>
</reference>
<organism evidence="1 2">
    <name type="scientific">Uncinocarpus reesii (strain UAMH 1704)</name>
    <dbReference type="NCBI Taxonomy" id="336963"/>
    <lineage>
        <taxon>Eukaryota</taxon>
        <taxon>Fungi</taxon>
        <taxon>Dikarya</taxon>
        <taxon>Ascomycota</taxon>
        <taxon>Pezizomycotina</taxon>
        <taxon>Eurotiomycetes</taxon>
        <taxon>Eurotiomycetidae</taxon>
        <taxon>Onygenales</taxon>
        <taxon>Onygenaceae</taxon>
        <taxon>Uncinocarpus</taxon>
    </lineage>
</organism>
<dbReference type="RefSeq" id="XP_002583800.1">
    <property type="nucleotide sequence ID" value="XM_002583754.1"/>
</dbReference>
<dbReference type="GeneID" id="8442955"/>
<dbReference type="eggNOG" id="KOG0101">
    <property type="taxonomic scope" value="Eukaryota"/>
</dbReference>
<protein>
    <submittedName>
        <fullName evidence="1">Uncharacterized protein</fullName>
    </submittedName>
</protein>
<evidence type="ECO:0000313" key="1">
    <source>
        <dbReference type="EMBL" id="EEP81902.1"/>
    </source>
</evidence>
<keyword evidence="2" id="KW-1185">Reference proteome</keyword>
<dbReference type="EMBL" id="CH476618">
    <property type="protein sequence ID" value="EEP81902.1"/>
    <property type="molecule type" value="Genomic_DNA"/>
</dbReference>
<evidence type="ECO:0000313" key="2">
    <source>
        <dbReference type="Proteomes" id="UP000002058"/>
    </source>
</evidence>
<dbReference type="PANTHER" id="PTHR14187">
    <property type="entry name" value="ALPHA KINASE/ELONGATION FACTOR 2 KINASE"/>
    <property type="match status" value="1"/>
</dbReference>
<accession>C4JW25</accession>
<dbReference type="Proteomes" id="UP000002058">
    <property type="component" value="Unassembled WGS sequence"/>
</dbReference>
<sequence length="528" mass="58880">MPRKHWKPGPSGALGAVQNHCDVHKIIVGVDYGTTYTGVGFVTTAKNHIDDIVVITSWPGTGRHSETVFKVPSRLAYPSENYRIQDVKWGFQVESGMTSYSWTKLLLDNNASRAEYDDETLTIQEAAGMPILRLPAGKSATDVVADFLTTIYKHTMGILEKQISEETLSITPLEFWFTMPAIWSDEAQDAIREAAKRAGFASRPGDQLFMIAEPEAAAIAALKRSTSDGSLVCPTEERSVGSTTIDREFYKLMSERFGDAFKNLPLKRRGPGSDFMRAFEQIKEDLASSDYREEVYELPLDMSLAEPDPRYFDDDERLVKISKHDLCALFDPVVEKIKALVKQQILAANHHAGKSVIKVYWCLKGVSRNSQAAIVKGAVLRGLEGVRPKTRRCRRHYGIAFCLPFREGIDSEENAFVCDLDGIKYTRNRVKWMIHKVLNPSRFLKRFSSTFATPTMRIILTNTHIGVVFVGRIVADISQVDPALVHSKINHAGIVVYWLSSTVVMRFGAKEGVLILKSVVDGSPDGAS</sequence>
<dbReference type="OrthoDB" id="2963168at2759"/>
<gene>
    <name evidence="1" type="ORF">UREG_06767</name>
</gene>
<dbReference type="OMA" id="GMTSYSW"/>
<dbReference type="PANTHER" id="PTHR14187:SF81">
    <property type="entry name" value="HSP70 FAMILY PROTEIN (AFU_ORTHOLOGUE AFUA_4G14040)"/>
    <property type="match status" value="1"/>
</dbReference>
<dbReference type="InterPro" id="IPR043129">
    <property type="entry name" value="ATPase_NBD"/>
</dbReference>
<dbReference type="KEGG" id="ure:UREG_06767"/>
<dbReference type="Gene3D" id="3.30.420.40">
    <property type="match status" value="1"/>
</dbReference>
<dbReference type="VEuPathDB" id="FungiDB:UREG_06767"/>
<dbReference type="HOGENOM" id="CLU_009958_6_5_1"/>
<dbReference type="AlphaFoldDB" id="C4JW25"/>
<dbReference type="InParanoid" id="C4JW25"/>
<dbReference type="STRING" id="336963.C4JW25"/>
<dbReference type="SUPFAM" id="SSF53067">
    <property type="entry name" value="Actin-like ATPase domain"/>
    <property type="match status" value="2"/>
</dbReference>
<proteinExistence type="predicted"/>
<name>C4JW25_UNCRE</name>
<dbReference type="CDD" id="cd10170">
    <property type="entry name" value="ASKHA_NBD_HSP70"/>
    <property type="match status" value="1"/>
</dbReference>